<sequence>MIVWFLTLRNSLAPLMLVASDPTVLPRLVEIIHPGPHGFPVVCLCHASEHDNIQYKKGAELVTADALSRLCHPREDHPDHLDPGWPNLYSTEYKTKGKDPSTHQLTHNTLVRKRITSMYQMALYTKSLTTNMSRTSHLHKELTPY</sequence>
<dbReference type="EMBL" id="QTSX02006420">
    <property type="protein sequence ID" value="KAJ9054915.1"/>
    <property type="molecule type" value="Genomic_DNA"/>
</dbReference>
<evidence type="ECO:0000313" key="1">
    <source>
        <dbReference type="EMBL" id="KAJ9054915.1"/>
    </source>
</evidence>
<gene>
    <name evidence="1" type="ORF">DSO57_1009572</name>
</gene>
<name>A0ACC2RXW9_9FUNG</name>
<comment type="caution">
    <text evidence="1">The sequence shown here is derived from an EMBL/GenBank/DDBJ whole genome shotgun (WGS) entry which is preliminary data.</text>
</comment>
<proteinExistence type="predicted"/>
<evidence type="ECO:0000313" key="2">
    <source>
        <dbReference type="Proteomes" id="UP001165960"/>
    </source>
</evidence>
<organism evidence="1 2">
    <name type="scientific">Entomophthora muscae</name>
    <dbReference type="NCBI Taxonomy" id="34485"/>
    <lineage>
        <taxon>Eukaryota</taxon>
        <taxon>Fungi</taxon>
        <taxon>Fungi incertae sedis</taxon>
        <taxon>Zoopagomycota</taxon>
        <taxon>Entomophthoromycotina</taxon>
        <taxon>Entomophthoromycetes</taxon>
        <taxon>Entomophthorales</taxon>
        <taxon>Entomophthoraceae</taxon>
        <taxon>Entomophthora</taxon>
    </lineage>
</organism>
<reference evidence="1" key="1">
    <citation type="submission" date="2022-04" db="EMBL/GenBank/DDBJ databases">
        <title>Genome of the entomopathogenic fungus Entomophthora muscae.</title>
        <authorList>
            <person name="Elya C."/>
            <person name="Lovett B.R."/>
            <person name="Lee E."/>
            <person name="Macias A.M."/>
            <person name="Hajek A.E."/>
            <person name="De Bivort B.L."/>
            <person name="Kasson M.T."/>
            <person name="De Fine Licht H.H."/>
            <person name="Stajich J.E."/>
        </authorList>
    </citation>
    <scope>NUCLEOTIDE SEQUENCE</scope>
    <source>
        <strain evidence="1">Berkeley</strain>
    </source>
</reference>
<protein>
    <submittedName>
        <fullName evidence="1">Uncharacterized protein</fullName>
    </submittedName>
</protein>
<keyword evidence="2" id="KW-1185">Reference proteome</keyword>
<dbReference type="Proteomes" id="UP001165960">
    <property type="component" value="Unassembled WGS sequence"/>
</dbReference>
<accession>A0ACC2RXW9</accession>